<dbReference type="EMBL" id="FQWE01000009">
    <property type="protein sequence ID" value="SHG34827.1"/>
    <property type="molecule type" value="Genomic_DNA"/>
</dbReference>
<keyword evidence="1" id="KW-1133">Transmembrane helix</keyword>
<proteinExistence type="predicted"/>
<dbReference type="STRING" id="271157.SAMN05444396_10966"/>
<sequence>MDLSDFYKKKNKYQKKQAMQRYYQNDVYQKDQYQGSRPRFDPLALLASLRNNRKLKVVLLFILIIVIAIIVGLLAIVIPLIDTIFNYISQNGVAGIADEVIKFLNNLWNGAK</sequence>
<name>A0A1M5J2J1_9FLAO</name>
<evidence type="ECO:0000256" key="1">
    <source>
        <dbReference type="SAM" id="Phobius"/>
    </source>
</evidence>
<organism evidence="2 3">
    <name type="scientific">Flavobacterium segetis</name>
    <dbReference type="NCBI Taxonomy" id="271157"/>
    <lineage>
        <taxon>Bacteria</taxon>
        <taxon>Pseudomonadati</taxon>
        <taxon>Bacteroidota</taxon>
        <taxon>Flavobacteriia</taxon>
        <taxon>Flavobacteriales</taxon>
        <taxon>Flavobacteriaceae</taxon>
        <taxon>Flavobacterium</taxon>
    </lineage>
</organism>
<protein>
    <submittedName>
        <fullName evidence="2">Uncharacterized protein</fullName>
    </submittedName>
</protein>
<dbReference type="AlphaFoldDB" id="A0A1M5J2J1"/>
<dbReference type="Proteomes" id="UP000184036">
    <property type="component" value="Unassembled WGS sequence"/>
</dbReference>
<keyword evidence="3" id="KW-1185">Reference proteome</keyword>
<reference evidence="3" key="1">
    <citation type="submission" date="2016-11" db="EMBL/GenBank/DDBJ databases">
        <authorList>
            <person name="Varghese N."/>
            <person name="Submissions S."/>
        </authorList>
    </citation>
    <scope>NUCLEOTIDE SEQUENCE [LARGE SCALE GENOMIC DNA]</scope>
    <source>
        <strain evidence="3">DSM 19741</strain>
    </source>
</reference>
<keyword evidence="1" id="KW-0812">Transmembrane</keyword>
<feature type="transmembrane region" description="Helical" evidence="1">
    <location>
        <begin position="57"/>
        <end position="81"/>
    </location>
</feature>
<accession>A0A1M5J2J1</accession>
<keyword evidence="1" id="KW-0472">Membrane</keyword>
<gene>
    <name evidence="2" type="ORF">SAMN05444396_10966</name>
</gene>
<evidence type="ECO:0000313" key="2">
    <source>
        <dbReference type="EMBL" id="SHG34827.1"/>
    </source>
</evidence>
<evidence type="ECO:0000313" key="3">
    <source>
        <dbReference type="Proteomes" id="UP000184036"/>
    </source>
</evidence>